<name>A0AAD7DEF3_9AGAR</name>
<feature type="non-terminal residue" evidence="1">
    <location>
        <position position="345"/>
    </location>
</feature>
<keyword evidence="2" id="KW-1185">Reference proteome</keyword>
<proteinExistence type="predicted"/>
<organism evidence="1 2">
    <name type="scientific">Mycena metata</name>
    <dbReference type="NCBI Taxonomy" id="1033252"/>
    <lineage>
        <taxon>Eukaryota</taxon>
        <taxon>Fungi</taxon>
        <taxon>Dikarya</taxon>
        <taxon>Basidiomycota</taxon>
        <taxon>Agaricomycotina</taxon>
        <taxon>Agaricomycetes</taxon>
        <taxon>Agaricomycetidae</taxon>
        <taxon>Agaricales</taxon>
        <taxon>Marasmiineae</taxon>
        <taxon>Mycenaceae</taxon>
        <taxon>Mycena</taxon>
    </lineage>
</organism>
<dbReference type="Proteomes" id="UP001215598">
    <property type="component" value="Unassembled WGS sequence"/>
</dbReference>
<dbReference type="EMBL" id="JARKIB010000905">
    <property type="protein sequence ID" value="KAJ7689361.1"/>
    <property type="molecule type" value="Genomic_DNA"/>
</dbReference>
<comment type="caution">
    <text evidence="1">The sequence shown here is derived from an EMBL/GenBank/DDBJ whole genome shotgun (WGS) entry which is preliminary data.</text>
</comment>
<reference evidence="1" key="1">
    <citation type="submission" date="2023-03" db="EMBL/GenBank/DDBJ databases">
        <title>Massive genome expansion in bonnet fungi (Mycena s.s.) driven by repeated elements and novel gene families across ecological guilds.</title>
        <authorList>
            <consortium name="Lawrence Berkeley National Laboratory"/>
            <person name="Harder C.B."/>
            <person name="Miyauchi S."/>
            <person name="Viragh M."/>
            <person name="Kuo A."/>
            <person name="Thoen E."/>
            <person name="Andreopoulos B."/>
            <person name="Lu D."/>
            <person name="Skrede I."/>
            <person name="Drula E."/>
            <person name="Henrissat B."/>
            <person name="Morin E."/>
            <person name="Kohler A."/>
            <person name="Barry K."/>
            <person name="LaButti K."/>
            <person name="Morin E."/>
            <person name="Salamov A."/>
            <person name="Lipzen A."/>
            <person name="Mereny Z."/>
            <person name="Hegedus B."/>
            <person name="Baldrian P."/>
            <person name="Stursova M."/>
            <person name="Weitz H."/>
            <person name="Taylor A."/>
            <person name="Grigoriev I.V."/>
            <person name="Nagy L.G."/>
            <person name="Martin F."/>
            <person name="Kauserud H."/>
        </authorList>
    </citation>
    <scope>NUCLEOTIDE SEQUENCE</scope>
    <source>
        <strain evidence="1">CBHHK182m</strain>
    </source>
</reference>
<gene>
    <name evidence="1" type="ORF">B0H16DRAFT_1905462</name>
</gene>
<evidence type="ECO:0000313" key="1">
    <source>
        <dbReference type="EMBL" id="KAJ7689361.1"/>
    </source>
</evidence>
<dbReference type="AlphaFoldDB" id="A0AAD7DEF3"/>
<sequence length="345" mass="36800">MSTFEELFDPVAGTPPQWAILLLSNLDLRGRMHAVFVGVALWQLLVAEVLVERAGTMLACTLSSWRATLIDSKDSMKQLASCWALPTLCKVSPAQWPGALLHVISRQGTDLAAGTRWIAQVIAPAVARARDDNLRRLLVLHATGPPPPPAPARATRILAAMAKANEIAWEHATIRVANPYAPTPDPLSFLATSATHLAPGQLAMVQLLLAPTLSATLLASVQNAVRPAGSSPMEVDPIAGSSDAMDVDAVSTAVSIANGLDALLAPVPGARVCDCEASRVLVDKSLNQSDPRHARPINGVNVVTFTHFINVGLFLGLLPYSKVTPQFLSSNPMQCHFRPKRYSNS</sequence>
<protein>
    <submittedName>
        <fullName evidence="1">Uncharacterized protein</fullName>
    </submittedName>
</protein>
<accession>A0AAD7DEF3</accession>
<evidence type="ECO:0000313" key="2">
    <source>
        <dbReference type="Proteomes" id="UP001215598"/>
    </source>
</evidence>